<proteinExistence type="predicted"/>
<dbReference type="Proteomes" id="UP000215335">
    <property type="component" value="Unassembled WGS sequence"/>
</dbReference>
<accession>A0A232EY26</accession>
<sequence length="88" mass="10297">MWVTFSDSTSANAYYYSLANTFEKIRLYYSYQYLFMIGQVTQSIVAWVDGDLTLDENLADNVGLQIAYSIFKNWAKENKKEFRLPGLR</sequence>
<dbReference type="InterPro" id="IPR018497">
    <property type="entry name" value="Peptidase_M13_C"/>
</dbReference>
<gene>
    <name evidence="2" type="ORF">TSAR_009105</name>
</gene>
<dbReference type="EMBL" id="NNAY01001657">
    <property type="protein sequence ID" value="OXU23301.1"/>
    <property type="molecule type" value="Genomic_DNA"/>
</dbReference>
<evidence type="ECO:0000313" key="2">
    <source>
        <dbReference type="EMBL" id="OXU23301.1"/>
    </source>
</evidence>
<dbReference type="InterPro" id="IPR000718">
    <property type="entry name" value="Peptidase_M13"/>
</dbReference>
<dbReference type="InterPro" id="IPR024079">
    <property type="entry name" value="MetalloPept_cat_dom_sf"/>
</dbReference>
<keyword evidence="3" id="KW-1185">Reference proteome</keyword>
<dbReference type="Gene3D" id="3.40.390.10">
    <property type="entry name" value="Collagenase (Catalytic Domain)"/>
    <property type="match status" value="1"/>
</dbReference>
<dbReference type="AlphaFoldDB" id="A0A232EY26"/>
<dbReference type="GO" id="GO:0006508">
    <property type="term" value="P:proteolysis"/>
    <property type="evidence" value="ECO:0007669"/>
    <property type="project" value="InterPro"/>
</dbReference>
<dbReference type="Pfam" id="PF01431">
    <property type="entry name" value="Peptidase_M13"/>
    <property type="match status" value="1"/>
</dbReference>
<comment type="caution">
    <text evidence="2">The sequence shown here is derived from an EMBL/GenBank/DDBJ whole genome shotgun (WGS) entry which is preliminary data.</text>
</comment>
<dbReference type="GO" id="GO:0004222">
    <property type="term" value="F:metalloendopeptidase activity"/>
    <property type="evidence" value="ECO:0007669"/>
    <property type="project" value="InterPro"/>
</dbReference>
<dbReference type="SUPFAM" id="SSF55486">
    <property type="entry name" value="Metalloproteases ('zincins'), catalytic domain"/>
    <property type="match status" value="1"/>
</dbReference>
<organism evidence="2 3">
    <name type="scientific">Trichomalopsis sarcophagae</name>
    <dbReference type="NCBI Taxonomy" id="543379"/>
    <lineage>
        <taxon>Eukaryota</taxon>
        <taxon>Metazoa</taxon>
        <taxon>Ecdysozoa</taxon>
        <taxon>Arthropoda</taxon>
        <taxon>Hexapoda</taxon>
        <taxon>Insecta</taxon>
        <taxon>Pterygota</taxon>
        <taxon>Neoptera</taxon>
        <taxon>Endopterygota</taxon>
        <taxon>Hymenoptera</taxon>
        <taxon>Apocrita</taxon>
        <taxon>Proctotrupomorpha</taxon>
        <taxon>Chalcidoidea</taxon>
        <taxon>Pteromalidae</taxon>
        <taxon>Pteromalinae</taxon>
        <taxon>Trichomalopsis</taxon>
    </lineage>
</organism>
<evidence type="ECO:0000259" key="1">
    <source>
        <dbReference type="Pfam" id="PF01431"/>
    </source>
</evidence>
<name>A0A232EY26_9HYME</name>
<reference evidence="2 3" key="1">
    <citation type="journal article" date="2017" name="Curr. Biol.">
        <title>The Evolution of Venom by Co-option of Single-Copy Genes.</title>
        <authorList>
            <person name="Martinson E.O."/>
            <person name="Mrinalini"/>
            <person name="Kelkar Y.D."/>
            <person name="Chang C.H."/>
            <person name="Werren J.H."/>
        </authorList>
    </citation>
    <scope>NUCLEOTIDE SEQUENCE [LARGE SCALE GENOMIC DNA]</scope>
    <source>
        <strain evidence="2 3">Alberta</strain>
        <tissue evidence="2">Whole body</tissue>
    </source>
</reference>
<feature type="domain" description="Peptidase M13 C-terminal" evidence="1">
    <location>
        <begin position="44"/>
        <end position="85"/>
    </location>
</feature>
<dbReference type="PROSITE" id="PS51885">
    <property type="entry name" value="NEPRILYSIN"/>
    <property type="match status" value="1"/>
</dbReference>
<protein>
    <recommendedName>
        <fullName evidence="1">Peptidase M13 C-terminal domain-containing protein</fullName>
    </recommendedName>
</protein>
<evidence type="ECO:0000313" key="3">
    <source>
        <dbReference type="Proteomes" id="UP000215335"/>
    </source>
</evidence>